<keyword evidence="1" id="KW-1133">Transmembrane helix</keyword>
<dbReference type="InterPro" id="IPR040493">
    <property type="entry name" value="DUF5518"/>
</dbReference>
<gene>
    <name evidence="2" type="ORF">FKB36_07440</name>
</gene>
<dbReference type="Proteomes" id="UP001065682">
    <property type="component" value="Unassembled WGS sequence"/>
</dbReference>
<keyword evidence="1" id="KW-0472">Membrane</keyword>
<organism evidence="2 3">
    <name type="scientific">Methanoculleus formosensis</name>
    <dbReference type="NCBI Taxonomy" id="2590886"/>
    <lineage>
        <taxon>Archaea</taxon>
        <taxon>Methanobacteriati</taxon>
        <taxon>Methanobacteriota</taxon>
        <taxon>Stenosarchaea group</taxon>
        <taxon>Methanomicrobia</taxon>
        <taxon>Methanomicrobiales</taxon>
        <taxon>Methanomicrobiaceae</taxon>
        <taxon>Methanoculleus</taxon>
    </lineage>
</organism>
<dbReference type="RefSeq" id="WP_261597434.1">
    <property type="nucleotide sequence ID" value="NZ_VHLL01000003.1"/>
</dbReference>
<dbReference type="EMBL" id="VHLL01000003">
    <property type="protein sequence ID" value="MCT8337330.1"/>
    <property type="molecule type" value="Genomic_DNA"/>
</dbReference>
<dbReference type="Pfam" id="PF17647">
    <property type="entry name" value="DUF5518"/>
    <property type="match status" value="1"/>
</dbReference>
<dbReference type="AlphaFoldDB" id="A0A9E4ZMY9"/>
<evidence type="ECO:0000313" key="2">
    <source>
        <dbReference type="EMBL" id="MCT8337330.1"/>
    </source>
</evidence>
<name>A0A9E4ZMY9_9EURY</name>
<sequence length="122" mass="12336">MPEGDPRAFRAGVVIGLIVALVITYLIAVGGAFVGGLVAGWVAGGGRRKSREIGGRAGVYTALLDALVLAAVVAVLGIEAAPGDLALLRFLGSTLIITLMFFPVLGFVGYLGGVLGGALKER</sequence>
<feature type="transmembrane region" description="Helical" evidence="1">
    <location>
        <begin position="12"/>
        <end position="45"/>
    </location>
</feature>
<keyword evidence="1" id="KW-0812">Transmembrane</keyword>
<evidence type="ECO:0000313" key="3">
    <source>
        <dbReference type="Proteomes" id="UP001065682"/>
    </source>
</evidence>
<evidence type="ECO:0000256" key="1">
    <source>
        <dbReference type="SAM" id="Phobius"/>
    </source>
</evidence>
<comment type="caution">
    <text evidence="2">The sequence shown here is derived from an EMBL/GenBank/DDBJ whole genome shotgun (WGS) entry which is preliminary data.</text>
</comment>
<reference evidence="2" key="1">
    <citation type="submission" date="2019-06" db="EMBL/GenBank/DDBJ databases">
        <title>Methanoculleus strain from Tamsui River, Taipei, Taiwan.</title>
        <authorList>
            <person name="You Y.-T."/>
            <person name="Chen S.-C."/>
            <person name="Lai S.-J."/>
            <person name="Lee Y.-C."/>
            <person name="Lai M.-C."/>
        </authorList>
    </citation>
    <scope>NUCLEOTIDE SEQUENCE</scope>
    <source>
        <strain evidence="2">Afa-1</strain>
    </source>
</reference>
<evidence type="ECO:0008006" key="4">
    <source>
        <dbReference type="Google" id="ProtNLM"/>
    </source>
</evidence>
<feature type="transmembrane region" description="Helical" evidence="1">
    <location>
        <begin position="90"/>
        <end position="119"/>
    </location>
</feature>
<accession>A0A9E4ZMY9</accession>
<protein>
    <recommendedName>
        <fullName evidence="4">DUF5518 domain-containing protein</fullName>
    </recommendedName>
</protein>
<proteinExistence type="predicted"/>
<feature type="transmembrane region" description="Helical" evidence="1">
    <location>
        <begin position="57"/>
        <end position="78"/>
    </location>
</feature>
<keyword evidence="3" id="KW-1185">Reference proteome</keyword>